<name>A0A3S1B304_9BACT</name>
<dbReference type="Pfam" id="PF01607">
    <property type="entry name" value="CBM_14"/>
    <property type="match status" value="1"/>
</dbReference>
<evidence type="ECO:0000313" key="1">
    <source>
        <dbReference type="EMBL" id="NSL88671.1"/>
    </source>
</evidence>
<accession>A0A3S1B304</accession>
<dbReference type="AlphaFoldDB" id="A0A3S1B304"/>
<evidence type="ECO:0000313" key="2">
    <source>
        <dbReference type="Proteomes" id="UP000281028"/>
    </source>
</evidence>
<dbReference type="SUPFAM" id="SSF57625">
    <property type="entry name" value="Invertebrate chitin-binding proteins"/>
    <property type="match status" value="1"/>
</dbReference>
<dbReference type="GO" id="GO:0005576">
    <property type="term" value="C:extracellular region"/>
    <property type="evidence" value="ECO:0007669"/>
    <property type="project" value="InterPro"/>
</dbReference>
<dbReference type="GO" id="GO:0008061">
    <property type="term" value="F:chitin binding"/>
    <property type="evidence" value="ECO:0007669"/>
    <property type="project" value="InterPro"/>
</dbReference>
<reference evidence="1" key="1">
    <citation type="submission" date="2020-05" db="EMBL/GenBank/DDBJ databases">
        <title>Chitinophaga laudate sp. nov., isolated from a tropical peat swamp.</title>
        <authorList>
            <person name="Goh C.B.S."/>
            <person name="Lee M.S."/>
            <person name="Parimannan S."/>
            <person name="Pasbakhsh P."/>
            <person name="Yule C.M."/>
            <person name="Rajandas H."/>
            <person name="Loke S."/>
            <person name="Croft L."/>
            <person name="Tan J.B.L."/>
        </authorList>
    </citation>
    <scope>NUCLEOTIDE SEQUENCE</scope>
    <source>
        <strain evidence="1">Mgbs1</strain>
    </source>
</reference>
<keyword evidence="2" id="KW-1185">Reference proteome</keyword>
<protein>
    <submittedName>
        <fullName evidence="1">Chitin binding domain-containing protein</fullName>
    </submittedName>
</protein>
<dbReference type="RefSeq" id="WP_127036877.1">
    <property type="nucleotide sequence ID" value="NZ_JAABOK010000002.1"/>
</dbReference>
<dbReference type="Proteomes" id="UP000281028">
    <property type="component" value="Unassembled WGS sequence"/>
</dbReference>
<gene>
    <name evidence="1" type="ORF">ECE50_017655</name>
</gene>
<comment type="caution">
    <text evidence="1">The sequence shown here is derived from an EMBL/GenBank/DDBJ whole genome shotgun (WGS) entry which is preliminary data.</text>
</comment>
<dbReference type="InterPro" id="IPR036508">
    <property type="entry name" value="Chitin-bd_dom_sf"/>
</dbReference>
<dbReference type="EMBL" id="RIAR02000001">
    <property type="protein sequence ID" value="NSL88671.1"/>
    <property type="molecule type" value="Genomic_DNA"/>
</dbReference>
<dbReference type="PROSITE" id="PS50940">
    <property type="entry name" value="CHIT_BIND_II"/>
    <property type="match status" value="1"/>
</dbReference>
<dbReference type="InterPro" id="IPR002557">
    <property type="entry name" value="Chitin-bd_dom"/>
</dbReference>
<sequence length="82" mass="8886">MVKRLILAAVLAMGAYVSHASVVGTCANQGQYLSDSKDCTIYYECDAALVPVKRHCGPGLEWDCIRQMCTYPSIVPDGCPCK</sequence>
<organism evidence="1 2">
    <name type="scientific">Chitinophaga solisilvae</name>
    <dbReference type="NCBI Taxonomy" id="1233460"/>
    <lineage>
        <taxon>Bacteria</taxon>
        <taxon>Pseudomonadati</taxon>
        <taxon>Bacteroidota</taxon>
        <taxon>Chitinophagia</taxon>
        <taxon>Chitinophagales</taxon>
        <taxon>Chitinophagaceae</taxon>
        <taxon>Chitinophaga</taxon>
    </lineage>
</organism>
<dbReference type="OrthoDB" id="4304345at2"/>
<dbReference type="Gene3D" id="2.170.140.10">
    <property type="entry name" value="Chitin binding domain"/>
    <property type="match status" value="1"/>
</dbReference>
<proteinExistence type="predicted"/>